<dbReference type="InterPro" id="IPR036188">
    <property type="entry name" value="FAD/NAD-bd_sf"/>
</dbReference>
<feature type="compositionally biased region" description="Low complexity" evidence="1">
    <location>
        <begin position="165"/>
        <end position="178"/>
    </location>
</feature>
<feature type="region of interest" description="Disordered" evidence="1">
    <location>
        <begin position="143"/>
        <end position="183"/>
    </location>
</feature>
<protein>
    <recommendedName>
        <fullName evidence="4">FAD-binding domain-containing protein</fullName>
    </recommendedName>
</protein>
<evidence type="ECO:0008006" key="4">
    <source>
        <dbReference type="Google" id="ProtNLM"/>
    </source>
</evidence>
<dbReference type="GeneID" id="68106508"/>
<dbReference type="Proteomes" id="UP000816034">
    <property type="component" value="Unassembled WGS sequence"/>
</dbReference>
<evidence type="ECO:0000313" key="2">
    <source>
        <dbReference type="EMBL" id="KAG2389495.1"/>
    </source>
</evidence>
<reference evidence="2 3" key="1">
    <citation type="journal article" date="2018" name="BMC Genomics">
        <title>The genome of Naegleria lovaniensis, the basis for a comparative approach to unravel pathogenicity factors of the human pathogenic amoeba N. fowleri.</title>
        <authorList>
            <person name="Liechti N."/>
            <person name="Schurch N."/>
            <person name="Bruggmann R."/>
            <person name="Wittwer M."/>
        </authorList>
    </citation>
    <scope>NUCLEOTIDE SEQUENCE [LARGE SCALE GENOMIC DNA]</scope>
    <source>
        <strain evidence="2 3">ATCC 30569</strain>
    </source>
</reference>
<feature type="compositionally biased region" description="Polar residues" evidence="1">
    <location>
        <begin position="66"/>
        <end position="77"/>
    </location>
</feature>
<dbReference type="RefSeq" id="XP_044553487.1">
    <property type="nucleotide sequence ID" value="XM_044690000.1"/>
</dbReference>
<sequence>MIVRRNGNVTVLTNVCGNRADSNHDEDDGNHFRMNHVIYSMRPSLFNKDKIEVTLMNKSDWLHLQNQKETQRKTPQTPRKALDCSNLDEKKETPMNRLSKLQKRKSTGSSGDLQKLEEVAIEKEKQQTIPSQSPGWRRFFQKKESNAQSPATTQKDTQSPSSSFTQLNRTNSSTSSSQMRDRSTSMRDLFITFNDGEDFENSVYQAMEDRKLYNIDKEEFDLVIGADGIHSQTRALIFGDESNFKHFLGVGYFSFIVDLITCDDDMQQLSEKYWSCVYGDAKKSSTDSFDPSQASSIPG</sequence>
<evidence type="ECO:0000313" key="3">
    <source>
        <dbReference type="Proteomes" id="UP000816034"/>
    </source>
</evidence>
<dbReference type="Gene3D" id="3.30.9.10">
    <property type="entry name" value="D-Amino Acid Oxidase, subunit A, domain 2"/>
    <property type="match status" value="1"/>
</dbReference>
<dbReference type="Gene3D" id="3.50.50.60">
    <property type="entry name" value="FAD/NAD(P)-binding domain"/>
    <property type="match status" value="1"/>
</dbReference>
<dbReference type="AlphaFoldDB" id="A0AA88GV43"/>
<gene>
    <name evidence="2" type="ORF">C9374_014055</name>
</gene>
<proteinExistence type="predicted"/>
<feature type="region of interest" description="Disordered" evidence="1">
    <location>
        <begin position="66"/>
        <end position="114"/>
    </location>
</feature>
<feature type="compositionally biased region" description="Polar residues" evidence="1">
    <location>
        <begin position="146"/>
        <end position="164"/>
    </location>
</feature>
<evidence type="ECO:0000256" key="1">
    <source>
        <dbReference type="SAM" id="MobiDB-lite"/>
    </source>
</evidence>
<accession>A0AA88GV43</accession>
<name>A0AA88GV43_NAELO</name>
<dbReference type="EMBL" id="PYSW02000007">
    <property type="protein sequence ID" value="KAG2389495.1"/>
    <property type="molecule type" value="Genomic_DNA"/>
</dbReference>
<comment type="caution">
    <text evidence="2">The sequence shown here is derived from an EMBL/GenBank/DDBJ whole genome shotgun (WGS) entry which is preliminary data.</text>
</comment>
<keyword evidence="3" id="KW-1185">Reference proteome</keyword>
<organism evidence="2 3">
    <name type="scientific">Naegleria lovaniensis</name>
    <name type="common">Amoeba</name>
    <dbReference type="NCBI Taxonomy" id="51637"/>
    <lineage>
        <taxon>Eukaryota</taxon>
        <taxon>Discoba</taxon>
        <taxon>Heterolobosea</taxon>
        <taxon>Tetramitia</taxon>
        <taxon>Eutetramitia</taxon>
        <taxon>Vahlkampfiidae</taxon>
        <taxon>Naegleria</taxon>
    </lineage>
</organism>